<reference evidence="2 3" key="1">
    <citation type="submission" date="2019-07" db="EMBL/GenBank/DDBJ databases">
        <title>Whole genome shotgun sequence of Reyranella soli NBRC 108950.</title>
        <authorList>
            <person name="Hosoyama A."/>
            <person name="Uohara A."/>
            <person name="Ohji S."/>
            <person name="Ichikawa N."/>
        </authorList>
    </citation>
    <scope>NUCLEOTIDE SEQUENCE [LARGE SCALE GENOMIC DNA]</scope>
    <source>
        <strain evidence="2 3">NBRC 108950</strain>
    </source>
</reference>
<evidence type="ECO:0000256" key="1">
    <source>
        <dbReference type="SAM" id="SignalP"/>
    </source>
</evidence>
<feature type="signal peptide" evidence="1">
    <location>
        <begin position="1"/>
        <end position="22"/>
    </location>
</feature>
<dbReference type="EMBL" id="BKAJ01000100">
    <property type="protein sequence ID" value="GEP58431.1"/>
    <property type="molecule type" value="Genomic_DNA"/>
</dbReference>
<feature type="chain" id="PRO_5021800398" description="Lipoprotein" evidence="1">
    <location>
        <begin position="23"/>
        <end position="187"/>
    </location>
</feature>
<accession>A0A512NHJ6</accession>
<protein>
    <recommendedName>
        <fullName evidence="4">Lipoprotein</fullName>
    </recommendedName>
</protein>
<sequence length="187" mass="21014">MRPARFAAVLFALLTAPVATFAAVIGGTYYAPQYDYRDFFAATDGKPFQVVLAGNPFPGIDPAIVARDLLPAMQRAKPRPALTFTYDAPSPLPRPNYRLVLVFDPALNLNSDPVCAGEPPRFRPGTPGRFYVYAIYCRNDRAMSQTTAWTDATGPTDPRIERLFRELFPVIFSEQQNRWAFNDPMFR</sequence>
<dbReference type="AlphaFoldDB" id="A0A512NHJ6"/>
<organism evidence="2 3">
    <name type="scientific">Reyranella soli</name>
    <dbReference type="NCBI Taxonomy" id="1230389"/>
    <lineage>
        <taxon>Bacteria</taxon>
        <taxon>Pseudomonadati</taxon>
        <taxon>Pseudomonadota</taxon>
        <taxon>Alphaproteobacteria</taxon>
        <taxon>Hyphomicrobiales</taxon>
        <taxon>Reyranellaceae</taxon>
        <taxon>Reyranella</taxon>
    </lineage>
</organism>
<evidence type="ECO:0008006" key="4">
    <source>
        <dbReference type="Google" id="ProtNLM"/>
    </source>
</evidence>
<dbReference type="OrthoDB" id="7375502at2"/>
<evidence type="ECO:0000313" key="2">
    <source>
        <dbReference type="EMBL" id="GEP58431.1"/>
    </source>
</evidence>
<evidence type="ECO:0000313" key="3">
    <source>
        <dbReference type="Proteomes" id="UP000321058"/>
    </source>
</evidence>
<keyword evidence="1" id="KW-0732">Signal</keyword>
<name>A0A512NHJ6_9HYPH</name>
<comment type="caution">
    <text evidence="2">The sequence shown here is derived from an EMBL/GenBank/DDBJ whole genome shotgun (WGS) entry which is preliminary data.</text>
</comment>
<gene>
    <name evidence="2" type="ORF">RSO01_55970</name>
</gene>
<keyword evidence="3" id="KW-1185">Reference proteome</keyword>
<dbReference type="RefSeq" id="WP_147153662.1">
    <property type="nucleotide sequence ID" value="NZ_BKAJ01000100.1"/>
</dbReference>
<proteinExistence type="predicted"/>
<dbReference type="Proteomes" id="UP000321058">
    <property type="component" value="Unassembled WGS sequence"/>
</dbReference>